<protein>
    <submittedName>
        <fullName evidence="6">Site-specific integrase</fullName>
    </submittedName>
</protein>
<keyword evidence="3" id="KW-0233">DNA recombination</keyword>
<organism evidence="6 7">
    <name type="scientific">Kitasatospora cystarginea</name>
    <dbReference type="NCBI Taxonomy" id="58350"/>
    <lineage>
        <taxon>Bacteria</taxon>
        <taxon>Bacillati</taxon>
        <taxon>Actinomycetota</taxon>
        <taxon>Actinomycetes</taxon>
        <taxon>Kitasatosporales</taxon>
        <taxon>Streptomycetaceae</taxon>
        <taxon>Kitasatospora</taxon>
    </lineage>
</organism>
<dbReference type="PROSITE" id="PS51898">
    <property type="entry name" value="TYR_RECOMBINASE"/>
    <property type="match status" value="1"/>
</dbReference>
<dbReference type="EMBL" id="BAAATR010000006">
    <property type="protein sequence ID" value="GAA2237984.1"/>
    <property type="molecule type" value="Genomic_DNA"/>
</dbReference>
<gene>
    <name evidence="6" type="ORF">GCM10010430_18750</name>
</gene>
<dbReference type="InterPro" id="IPR002104">
    <property type="entry name" value="Integrase_catalytic"/>
</dbReference>
<dbReference type="InterPro" id="IPR013762">
    <property type="entry name" value="Integrase-like_cat_sf"/>
</dbReference>
<evidence type="ECO:0000259" key="5">
    <source>
        <dbReference type="PROSITE" id="PS51898"/>
    </source>
</evidence>
<reference evidence="6 7" key="1">
    <citation type="journal article" date="2019" name="Int. J. Syst. Evol. Microbiol.">
        <title>The Global Catalogue of Microorganisms (GCM) 10K type strain sequencing project: providing services to taxonomists for standard genome sequencing and annotation.</title>
        <authorList>
            <consortium name="The Broad Institute Genomics Platform"/>
            <consortium name="The Broad Institute Genome Sequencing Center for Infectious Disease"/>
            <person name="Wu L."/>
            <person name="Ma J."/>
        </authorList>
    </citation>
    <scope>NUCLEOTIDE SEQUENCE [LARGE SCALE GENOMIC DNA]</scope>
    <source>
        <strain evidence="6 7">JCM 7356</strain>
    </source>
</reference>
<feature type="region of interest" description="Disordered" evidence="4">
    <location>
        <begin position="1"/>
        <end position="32"/>
    </location>
</feature>
<comment type="caution">
    <text evidence="6">The sequence shown here is derived from an EMBL/GenBank/DDBJ whole genome shotgun (WGS) entry which is preliminary data.</text>
</comment>
<evidence type="ECO:0000313" key="6">
    <source>
        <dbReference type="EMBL" id="GAA2237984.1"/>
    </source>
</evidence>
<dbReference type="Gene3D" id="1.10.443.10">
    <property type="entry name" value="Intergrase catalytic core"/>
    <property type="match status" value="1"/>
</dbReference>
<evidence type="ECO:0000256" key="3">
    <source>
        <dbReference type="ARBA" id="ARBA00023172"/>
    </source>
</evidence>
<feature type="domain" description="Tyr recombinase" evidence="5">
    <location>
        <begin position="198"/>
        <end position="423"/>
    </location>
</feature>
<keyword evidence="7" id="KW-1185">Reference proteome</keyword>
<feature type="compositionally biased region" description="Gly residues" evidence="4">
    <location>
        <begin position="1"/>
        <end position="10"/>
    </location>
</feature>
<dbReference type="SUPFAM" id="SSF56349">
    <property type="entry name" value="DNA breaking-rejoining enzymes"/>
    <property type="match status" value="1"/>
</dbReference>
<evidence type="ECO:0000256" key="1">
    <source>
        <dbReference type="ARBA" id="ARBA00008857"/>
    </source>
</evidence>
<dbReference type="InterPro" id="IPR050090">
    <property type="entry name" value="Tyrosine_recombinase_XerCD"/>
</dbReference>
<dbReference type="Pfam" id="PF00589">
    <property type="entry name" value="Phage_integrase"/>
    <property type="match status" value="1"/>
</dbReference>
<dbReference type="InterPro" id="IPR010998">
    <property type="entry name" value="Integrase_recombinase_N"/>
</dbReference>
<name>A0ABN3DNY5_9ACTN</name>
<evidence type="ECO:0000313" key="7">
    <source>
        <dbReference type="Proteomes" id="UP001500305"/>
    </source>
</evidence>
<sequence>MAKRGNGLGGTPVEIPRKGRPNTWGVRTPRHLNKTTGEESHRYWIGRDYPTKTAAEKALRQWHNDYEAGKVYAEETPEMPAEEPAVLLLGEHLDRWLANCRKEGTTVAGYETKIRLHIKPHIGGVPLTEVTDDLLDDHYRMLETAPCPTNRGKPLGAKTVRHIHNILSGALGSAVPKLIPTNPAATANPPTQRQIRAQEQRFPTVDDADTARFLGHIWEPCGNRACDGGQVHHCLRDAPLWTVIAASGVRRSEALGMKWSLVRWDECAIELGWVVVEEGNTFRLRRLTKDGDGGAVIYVDQAVMNVLKRQKERQDEERARLAAAWEDHDLVFARDGFKLQKNGRAGGPQDPEKVSARWRTVRNRLRLPEDFRIHDWRHSKVTNDLEAGENPVEVSANVRHHSPGYTMSRYGHSRKDGARRLAASGAGRLGLSALV</sequence>
<evidence type="ECO:0000256" key="2">
    <source>
        <dbReference type="ARBA" id="ARBA00023125"/>
    </source>
</evidence>
<dbReference type="PANTHER" id="PTHR30349:SF64">
    <property type="entry name" value="PROPHAGE INTEGRASE INTD-RELATED"/>
    <property type="match status" value="1"/>
</dbReference>
<dbReference type="PANTHER" id="PTHR30349">
    <property type="entry name" value="PHAGE INTEGRASE-RELATED"/>
    <property type="match status" value="1"/>
</dbReference>
<dbReference type="InterPro" id="IPR011010">
    <property type="entry name" value="DNA_brk_join_enz"/>
</dbReference>
<keyword evidence="2" id="KW-0238">DNA-binding</keyword>
<comment type="similarity">
    <text evidence="1">Belongs to the 'phage' integrase family.</text>
</comment>
<dbReference type="Proteomes" id="UP001500305">
    <property type="component" value="Unassembled WGS sequence"/>
</dbReference>
<proteinExistence type="inferred from homology"/>
<evidence type="ECO:0000256" key="4">
    <source>
        <dbReference type="SAM" id="MobiDB-lite"/>
    </source>
</evidence>
<dbReference type="Gene3D" id="1.10.150.130">
    <property type="match status" value="1"/>
</dbReference>
<accession>A0ABN3DNY5</accession>